<dbReference type="CDD" id="cd22216">
    <property type="entry name" value="H1_KCTD12b"/>
    <property type="match status" value="1"/>
</dbReference>
<dbReference type="CDD" id="cd18367">
    <property type="entry name" value="BTB_POZ_KCTD8-like"/>
    <property type="match status" value="1"/>
</dbReference>
<dbReference type="InterPro" id="IPR057093">
    <property type="entry name" value="H1_KCTD8_12_16"/>
</dbReference>
<keyword evidence="1" id="KW-1003">Cell membrane</keyword>
<dbReference type="SUPFAM" id="SSF54695">
    <property type="entry name" value="POZ domain"/>
    <property type="match status" value="1"/>
</dbReference>
<evidence type="ECO:0000313" key="13">
    <source>
        <dbReference type="Proteomes" id="UP000694569"/>
    </source>
</evidence>
<dbReference type="FunFam" id="3.30.710.10:FF:000031">
    <property type="entry name" value="BTB/POZ domain-containing protein KCTD16"/>
    <property type="match status" value="1"/>
</dbReference>
<dbReference type="SMART" id="SM00225">
    <property type="entry name" value="BTB"/>
    <property type="match status" value="1"/>
</dbReference>
<name>A0A8C5MXU9_9ANUR</name>
<evidence type="ECO:0000256" key="6">
    <source>
        <dbReference type="ARBA" id="ARBA00023273"/>
    </source>
</evidence>
<evidence type="ECO:0000256" key="5">
    <source>
        <dbReference type="ARBA" id="ARBA00023257"/>
    </source>
</evidence>
<dbReference type="PANTHER" id="PTHR14499">
    <property type="entry name" value="POTASSIUM CHANNEL TETRAMERIZATION DOMAIN-CONTAINING"/>
    <property type="match status" value="1"/>
</dbReference>
<dbReference type="InterPro" id="IPR003131">
    <property type="entry name" value="T1-type_BTB"/>
</dbReference>
<organism evidence="12 13">
    <name type="scientific">Leptobrachium leishanense</name>
    <name type="common">Leishan spiny toad</name>
    <dbReference type="NCBI Taxonomy" id="445787"/>
    <lineage>
        <taxon>Eukaryota</taxon>
        <taxon>Metazoa</taxon>
        <taxon>Chordata</taxon>
        <taxon>Craniata</taxon>
        <taxon>Vertebrata</taxon>
        <taxon>Euteleostomi</taxon>
        <taxon>Amphibia</taxon>
        <taxon>Batrachia</taxon>
        <taxon>Anura</taxon>
        <taxon>Pelobatoidea</taxon>
        <taxon>Megophryidae</taxon>
        <taxon>Leptobrachium</taxon>
    </lineage>
</organism>
<dbReference type="InterPro" id="IPR011333">
    <property type="entry name" value="SKP1/BTB/POZ_sf"/>
</dbReference>
<dbReference type="Pfam" id="PF02214">
    <property type="entry name" value="BTB_2"/>
    <property type="match status" value="1"/>
</dbReference>
<accession>A0A8C5MXU9</accession>
<keyword evidence="2" id="KW-0597">Phosphoprotein</keyword>
<evidence type="ECO:0000256" key="4">
    <source>
        <dbReference type="ARBA" id="ARBA00023136"/>
    </source>
</evidence>
<reference evidence="12" key="2">
    <citation type="submission" date="2025-09" db="UniProtKB">
        <authorList>
            <consortium name="Ensembl"/>
        </authorList>
    </citation>
    <scope>IDENTIFICATION</scope>
</reference>
<evidence type="ECO:0000313" key="12">
    <source>
        <dbReference type="Ensembl" id="ENSLLEP00000018601.1"/>
    </source>
</evidence>
<evidence type="ECO:0000256" key="3">
    <source>
        <dbReference type="ARBA" id="ARBA00023018"/>
    </source>
</evidence>
<feature type="domain" description="BTB" evidence="11">
    <location>
        <begin position="21"/>
        <end position="124"/>
    </location>
</feature>
<proteinExistence type="predicted"/>
<dbReference type="GO" id="GO:0043235">
    <property type="term" value="C:receptor complex"/>
    <property type="evidence" value="ECO:0007669"/>
    <property type="project" value="TreeGrafter"/>
</dbReference>
<dbReference type="Ensembl" id="ENSLLET00000019336.1">
    <property type="protein sequence ID" value="ENSLLEP00000018601.1"/>
    <property type="gene ID" value="ENSLLEG00000011828.1"/>
</dbReference>
<sequence length="461" mass="52433">MALPDNSSCYRHGEEFHSFPEIIELNVGGQVYITRYPTLISVPGSFLWEMFSQNNCRPLARDSKGRYFLDRDGFLFRYVLDYMRDQQLVLPDHFPERSRLQREAEYFKLPELVKILGPKISKQNSIGEDAFQSDSEDLSPNTEVTQNLSSVTAALTVAACNSSTMQDLRRSGFITIGYRGSYTLGRDSQTDAKFRRVARIMVCGKTSLAKEVFGDTLNESRDPDRPPERYTSRYYLKFTFLEQAFDRLADAGFHMVACNSTGTCAFAHEQTDDKIWTSYTEYVFYRAANLTKEQVTQALLSSTLPVEDEVKQSDEYDAITLQLAMEKHDLDSGNELSSSSLDSHDSATTSKDQQTGVIFPKGDTCAPLNEENLPRPSVLELSNTVTVNNEEQVTSPENSSQLVMENGIQSCIEPAQPNEERKALEVELVKCIEEFRRIKIPVVFPNKKRNWQCELLMKYQL</sequence>
<keyword evidence="4" id="KW-0472">Membrane</keyword>
<keyword evidence="5" id="KW-0628">Postsynaptic cell membrane</keyword>
<dbReference type="GO" id="GO:0008277">
    <property type="term" value="P:regulation of G protein-coupled receptor signaling pathway"/>
    <property type="evidence" value="ECO:0007669"/>
    <property type="project" value="TreeGrafter"/>
</dbReference>
<keyword evidence="6" id="KW-0966">Cell projection</keyword>
<evidence type="ECO:0000256" key="8">
    <source>
        <dbReference type="ARBA" id="ARBA00034111"/>
    </source>
</evidence>
<keyword evidence="3" id="KW-0770">Synapse</keyword>
<dbReference type="OrthoDB" id="2414723at2759"/>
<dbReference type="GO" id="GO:0042734">
    <property type="term" value="C:presynaptic membrane"/>
    <property type="evidence" value="ECO:0007669"/>
    <property type="project" value="UniProtKB-SubCell"/>
</dbReference>
<dbReference type="GO" id="GO:0051260">
    <property type="term" value="P:protein homooligomerization"/>
    <property type="evidence" value="ECO:0007669"/>
    <property type="project" value="InterPro"/>
</dbReference>
<evidence type="ECO:0000256" key="9">
    <source>
        <dbReference type="ARBA" id="ARBA00057758"/>
    </source>
</evidence>
<dbReference type="PANTHER" id="PTHR14499:SF30">
    <property type="entry name" value="POTASSIUM CHANNEL TETRAMERISATION DOMAIN CONTAINING 12B"/>
    <property type="match status" value="1"/>
</dbReference>
<dbReference type="Gene3D" id="3.30.710.10">
    <property type="entry name" value="Potassium Channel Kv1.1, Chain A"/>
    <property type="match status" value="1"/>
</dbReference>
<dbReference type="Proteomes" id="UP000694569">
    <property type="component" value="Unplaced"/>
</dbReference>
<feature type="region of interest" description="Disordered" evidence="10">
    <location>
        <begin position="330"/>
        <end position="373"/>
    </location>
</feature>
<keyword evidence="13" id="KW-1185">Reference proteome</keyword>
<comment type="subcellular location">
    <subcellularLocation>
        <location evidence="7">Postsynaptic cell membrane</location>
    </subcellularLocation>
    <subcellularLocation>
        <location evidence="8">Presynaptic cell membrane</location>
    </subcellularLocation>
</comment>
<reference evidence="12" key="1">
    <citation type="submission" date="2025-08" db="UniProtKB">
        <authorList>
            <consortium name="Ensembl"/>
        </authorList>
    </citation>
    <scope>IDENTIFICATION</scope>
</reference>
<dbReference type="GeneTree" id="ENSGT00940000163673"/>
<dbReference type="Pfam" id="PF23110">
    <property type="entry name" value="H1_KCTD8_12_16"/>
    <property type="match status" value="1"/>
</dbReference>
<evidence type="ECO:0000256" key="7">
    <source>
        <dbReference type="ARBA" id="ARBA00034100"/>
    </source>
</evidence>
<feature type="compositionally biased region" description="Polar residues" evidence="10">
    <location>
        <begin position="347"/>
        <end position="356"/>
    </location>
</feature>
<evidence type="ECO:0000256" key="10">
    <source>
        <dbReference type="SAM" id="MobiDB-lite"/>
    </source>
</evidence>
<evidence type="ECO:0000256" key="2">
    <source>
        <dbReference type="ARBA" id="ARBA00022553"/>
    </source>
</evidence>
<evidence type="ECO:0000259" key="11">
    <source>
        <dbReference type="SMART" id="SM00225"/>
    </source>
</evidence>
<protein>
    <recommendedName>
        <fullName evidence="11">BTB domain-containing protein</fullName>
    </recommendedName>
</protein>
<comment type="function">
    <text evidence="9">Auxiliary subunit of GABA-B receptors that determine the pharmacology and kinetics of the receptor response. Increases agonist potency and markedly alter the G-protein signaling of the receptors by accelerating onset and promoting desensitization.</text>
</comment>
<evidence type="ECO:0000256" key="1">
    <source>
        <dbReference type="ARBA" id="ARBA00022475"/>
    </source>
</evidence>
<dbReference type="InterPro" id="IPR000210">
    <property type="entry name" value="BTB/POZ_dom"/>
</dbReference>
<dbReference type="AlphaFoldDB" id="A0A8C5MXU9"/>
<dbReference type="GO" id="GO:0045211">
    <property type="term" value="C:postsynaptic membrane"/>
    <property type="evidence" value="ECO:0007669"/>
    <property type="project" value="UniProtKB-SubCell"/>
</dbReference>